<keyword evidence="2" id="KW-1185">Reference proteome</keyword>
<proteinExistence type="predicted"/>
<evidence type="ECO:0000313" key="1">
    <source>
        <dbReference type="EMBL" id="KAI3354407.1"/>
    </source>
</evidence>
<dbReference type="Proteomes" id="UP000831701">
    <property type="component" value="Chromosome 22"/>
</dbReference>
<dbReference type="EMBL" id="CM041552">
    <property type="protein sequence ID" value="KAI3354407.1"/>
    <property type="molecule type" value="Genomic_DNA"/>
</dbReference>
<protein>
    <submittedName>
        <fullName evidence="1">Uncharacterized protein</fullName>
    </submittedName>
</protein>
<accession>A0ACB8VFK8</accession>
<sequence>MGNGVCSRRQRRIFQCLLLLTVVCGMMYGGMVSYEMHRQLKRTEAMALKYQQHQESLSAQLQVVYEHRSRLEKSLQKERLEHKKAKEDYLVYKLEAQQSLNKEKQDANSRFNSLQVQHQMLKNQHEDLKKQYYELQDQHQVQGQDHSRLLDEHRERYNKLQETKETEISQLKDNVYNLREENKQLRKAHHDIHTQLQDAQVQHQDLKAAHHQLALTLEDHKSALAAAQVQVDEYKQLKESLNRMHSPRQAEQNPAPQQPQAVAVAPESHLHEVQQATQQPHKDEPAHEEHHQDHHQDTESRLDLQEQEVHAQSEVKSQNTLSDKQEDREGEAERRRELAEEEMAQAGQPQKLEEDPDQPQDEQQQQEEEEVEPEQPDENALDRQRRQPQPEAQPQHEAHAQLERVKSAYEQQQEQQRLEAQRAEERRQIQMHQEALQVQRDRVLKEREERLKQEQEREQQHHREADRQEQLLREEHQRSDFKSRRKHLALWLNCAKTKRENGSLYELKNKLEQFYHTVSYIDAAKAAYAQRIQGHFTSNDPRSMWRGIKCITDYNTRDAQCPRDPSLPDALNNFYARFDDTSPSTRFTPPPGEEPLRVTAAEVRRTLQRINPRKAAGPDNISGRVLKGCAYQLTEVLTDIFNTSLQQAAVPTCLKTATIIPIPKTPTVTGLNDYRPVALTPIVMKCFERLVMAHIKDCVDVTVDPHQYAYRKNRSTEDAISSVVHTALTHLENKDSYVRLLFVDFTSAFNTIIPQTLVQKLTTLGLSSTLCNWVPGLSDRQTAVCEDPRPIHPSCLIVKFADDTAVVGRIANNDESDYRQEVEHLEGWCRQNNLCINVKKTKEMIVDFRRGRHLPSPLYIGGTAVEVVSSFRHISVLYFLRRLRRAGMGSSVLTSFYRCVVESVLSSCIIVWHGSCSAAEKKALQRVVKAAQRTVGCSLPTTTDIYTSRCRKRASCIMKDPTHTAHALFVPLPSGRRLRSIKSRTTRLRNSFFPEAVRLLNSGGPLKRAEYENMENEIVQGEDEHHTDDDEDQDVRMLHEEEERQGEDHRVPPHQQAAAESELDPEDDPNNQGEDEFEEAEDERPQHRVPEEEEEVGEEEEEPAVPAQHADARPGPEQPAVEEELVIAGNPDQQEDTLDDQYQEEVEDEVCNVIYMLSKGAQKKRLVSLKLCNTFVTWIGSAQEDIAGGQKREEEVEEEGEDPYNEENIEQDEGKNQEGPRQEGDHRKENNEENYEEEEEEEGGRDKGTNRRAE</sequence>
<feature type="non-terminal residue" evidence="1">
    <location>
        <position position="1254"/>
    </location>
</feature>
<evidence type="ECO:0000313" key="2">
    <source>
        <dbReference type="Proteomes" id="UP000831701"/>
    </source>
</evidence>
<comment type="caution">
    <text evidence="1">The sequence shown here is derived from an EMBL/GenBank/DDBJ whole genome shotgun (WGS) entry which is preliminary data.</text>
</comment>
<organism evidence="1 2">
    <name type="scientific">Scortum barcoo</name>
    <name type="common">barcoo grunter</name>
    <dbReference type="NCBI Taxonomy" id="214431"/>
    <lineage>
        <taxon>Eukaryota</taxon>
        <taxon>Metazoa</taxon>
        <taxon>Chordata</taxon>
        <taxon>Craniata</taxon>
        <taxon>Vertebrata</taxon>
        <taxon>Euteleostomi</taxon>
        <taxon>Actinopterygii</taxon>
        <taxon>Neopterygii</taxon>
        <taxon>Teleostei</taxon>
        <taxon>Neoteleostei</taxon>
        <taxon>Acanthomorphata</taxon>
        <taxon>Eupercaria</taxon>
        <taxon>Centrarchiformes</taxon>
        <taxon>Terapontoidei</taxon>
        <taxon>Terapontidae</taxon>
        <taxon>Scortum</taxon>
    </lineage>
</organism>
<gene>
    <name evidence="1" type="ORF">L3Q82_018926</name>
</gene>
<reference evidence="1" key="1">
    <citation type="submission" date="2022-04" db="EMBL/GenBank/DDBJ databases">
        <title>Jade perch genome.</title>
        <authorList>
            <person name="Chao B."/>
        </authorList>
    </citation>
    <scope>NUCLEOTIDE SEQUENCE</scope>
    <source>
        <strain evidence="1">CB-2022</strain>
    </source>
</reference>
<name>A0ACB8VFK8_9TELE</name>